<protein>
    <submittedName>
        <fullName evidence="6">Zinc carboxypeptidase-like protein</fullName>
    </submittedName>
</protein>
<evidence type="ECO:0000313" key="6">
    <source>
        <dbReference type="EMBL" id="GAQ78409.1"/>
    </source>
</evidence>
<dbReference type="Proteomes" id="UP000054558">
    <property type="component" value="Unassembled WGS sequence"/>
</dbReference>
<comment type="cofactor">
    <cofactor evidence="1">
        <name>Zn(2+)</name>
        <dbReference type="ChEBI" id="CHEBI:29105"/>
    </cofactor>
</comment>
<dbReference type="OrthoDB" id="10253041at2759"/>
<dbReference type="SUPFAM" id="SSF53187">
    <property type="entry name" value="Zn-dependent exopeptidases"/>
    <property type="match status" value="1"/>
</dbReference>
<feature type="compositionally biased region" description="Polar residues" evidence="4">
    <location>
        <begin position="44"/>
        <end position="57"/>
    </location>
</feature>
<keyword evidence="6" id="KW-0645">Protease</keyword>
<dbReference type="PANTHER" id="PTHR12756:SF45">
    <property type="entry name" value="CYTOSOLIC CARBOXYPEPTIDASE NNA1"/>
    <property type="match status" value="1"/>
</dbReference>
<evidence type="ECO:0000259" key="5">
    <source>
        <dbReference type="PROSITE" id="PS52035"/>
    </source>
</evidence>
<feature type="region of interest" description="Disordered" evidence="4">
    <location>
        <begin position="215"/>
        <end position="279"/>
    </location>
</feature>
<dbReference type="OMA" id="EGWAYEN"/>
<keyword evidence="6" id="KW-0121">Carboxypeptidase</keyword>
<dbReference type="InterPro" id="IPR000834">
    <property type="entry name" value="Peptidase_M14"/>
</dbReference>
<feature type="region of interest" description="Disordered" evidence="4">
    <location>
        <begin position="157"/>
        <end position="190"/>
    </location>
</feature>
<keyword evidence="7" id="KW-1185">Reference proteome</keyword>
<name>A0A1Y1HMI6_KLENI</name>
<feature type="region of interest" description="Disordered" evidence="4">
    <location>
        <begin position="1047"/>
        <end position="1124"/>
    </location>
</feature>
<feature type="region of interest" description="Disordered" evidence="4">
    <location>
        <begin position="104"/>
        <end position="131"/>
    </location>
</feature>
<feature type="region of interest" description="Disordered" evidence="4">
    <location>
        <begin position="428"/>
        <end position="465"/>
    </location>
</feature>
<evidence type="ECO:0000313" key="7">
    <source>
        <dbReference type="Proteomes" id="UP000054558"/>
    </source>
</evidence>
<dbReference type="GO" id="GO:0004181">
    <property type="term" value="F:metallocarboxypeptidase activity"/>
    <property type="evidence" value="ECO:0000318"/>
    <property type="project" value="GO_Central"/>
</dbReference>
<dbReference type="InterPro" id="IPR050821">
    <property type="entry name" value="Cytosolic_carboxypeptidase"/>
</dbReference>
<keyword evidence="6" id="KW-0378">Hydrolase</keyword>
<dbReference type="GO" id="GO:0008270">
    <property type="term" value="F:zinc ion binding"/>
    <property type="evidence" value="ECO:0007669"/>
    <property type="project" value="InterPro"/>
</dbReference>
<feature type="compositionally biased region" description="Basic and acidic residues" evidence="4">
    <location>
        <begin position="240"/>
        <end position="251"/>
    </location>
</feature>
<evidence type="ECO:0000256" key="1">
    <source>
        <dbReference type="ARBA" id="ARBA00001947"/>
    </source>
</evidence>
<sequence>MAPSRRVPQLNIAGIGSPREAPLEKSEETLVPIRNPISDVVSPQPATGSHNESHAFSSEQPVGVAAQHAGSVIHKSSHEWKLLSPRSLAALQFTNELDNILSKTNLKSAPNSPRQGGANGPVGRPHPGTILRSKSQIMGTNAGSVPTLLVNQMLVGGSKDKESQSAAPSPRLSKPSFAQTPPHSPGGLFIEQLGGSQFQQARLGAPEISRFGAERWLGTNPGTDQPTPVPGESAQAEPIMRNKDMVKRLQLEKGSGAPRKRSSNEGKLQNRPPDRASGVWRLEDAAPQESASLDGLVSNSLELVKKENGLGALTPGNGVAEERKVKRGPIRIRAVKLPEQRIVEQASLGERGKGSPRGDSIGGQLKLEIAPVETPIEAKPEPEFVITWTGDPPLFPQPNHGRAATHVPQPLSLLTARQVSVLNLPADISKMSPKHSPGGGSPRTPPVSSDPPPVPEKHFPMAPPQLGSLTQRLYEKDDVRLLPGFGANHWVVYDRENQADLTPFPTWKPPRNEPPKNAERSPRGPTPGFENAVSPLTGGKTKSALQVGFENLKIGADLKGILEGLASDVAPLQPASHNALIRVVKETDSSATSSGRNTPRAADVLSFESRFETGNLRKATLVEDNEYDLMLQTDVGMSGHTQWFYFGVRNMRPKTRYKFNVLNLLKPKSLFQEGMRILAYSERLASTIKQGWFRTGDEIAYFPNKVKKKGTGYYTLTFVLDPPFADDTLYLAYCYPYTYTDLQAYLKALCSDPVRSPFVERELLCRTLSGNRCDLLTITSRGGQEKGKPKKRAVVLSARVHPGESNASWMMKGALDFLTSARPEAEKLRETTIFKIIPMLNPDGVINGNHRCSLAQVDLNRLYTSPLQERHPTVWHIKEMVKRLQQEREVIAYVDLHGHSAKKNIFMYGCENKHAPAAAPDATPAPPSYAAAAATRLAERVFPYLVSKAAPDAFSFPDCNFRVQKSKESTARVVGWREFGLLNCLTLEASFAGPSIGRVANHHFTMADLMDMGASLCRALLEYCTVAETPSPERSLPDILKEVEAAQPGTSQGDPNGSDEDSEAGSSASDDVPHDLRQGKGGLAWALGGRKSAKTPGVPAGDGAAAAAAARAPAKRKKRRKKARKVDLEEMARKMGTAKVHSEMAASVSAMLQAKGGRGVVCETPHKPGRSSWARPWPDVARLLGGEGFGVLDKGASFRRLPVEAPIVDLGVEGSVIKRAPRRTSKGNIPLPRLEKGTSFKLAPMREPPPDLDLSWLPPL</sequence>
<evidence type="ECO:0000256" key="4">
    <source>
        <dbReference type="SAM" id="MobiDB-lite"/>
    </source>
</evidence>
<feature type="region of interest" description="Disordered" evidence="4">
    <location>
        <begin position="1221"/>
        <end position="1260"/>
    </location>
</feature>
<reference evidence="6 7" key="1">
    <citation type="journal article" date="2014" name="Nat. Commun.">
        <title>Klebsormidium flaccidum genome reveals primary factors for plant terrestrial adaptation.</title>
        <authorList>
            <person name="Hori K."/>
            <person name="Maruyama F."/>
            <person name="Fujisawa T."/>
            <person name="Togashi T."/>
            <person name="Yamamoto N."/>
            <person name="Seo M."/>
            <person name="Sato S."/>
            <person name="Yamada T."/>
            <person name="Mori H."/>
            <person name="Tajima N."/>
            <person name="Moriyama T."/>
            <person name="Ikeuchi M."/>
            <person name="Watanabe M."/>
            <person name="Wada H."/>
            <person name="Kobayashi K."/>
            <person name="Saito M."/>
            <person name="Masuda T."/>
            <person name="Sasaki-Sekimoto Y."/>
            <person name="Mashiguchi K."/>
            <person name="Awai K."/>
            <person name="Shimojima M."/>
            <person name="Masuda S."/>
            <person name="Iwai M."/>
            <person name="Nobusawa T."/>
            <person name="Narise T."/>
            <person name="Kondo S."/>
            <person name="Saito H."/>
            <person name="Sato R."/>
            <person name="Murakawa M."/>
            <person name="Ihara Y."/>
            <person name="Oshima-Yamada Y."/>
            <person name="Ohtaka K."/>
            <person name="Satoh M."/>
            <person name="Sonobe K."/>
            <person name="Ishii M."/>
            <person name="Ohtani R."/>
            <person name="Kanamori-Sato M."/>
            <person name="Honoki R."/>
            <person name="Miyazaki D."/>
            <person name="Mochizuki H."/>
            <person name="Umetsu J."/>
            <person name="Higashi K."/>
            <person name="Shibata D."/>
            <person name="Kamiya Y."/>
            <person name="Sato N."/>
            <person name="Nakamura Y."/>
            <person name="Tabata S."/>
            <person name="Ida S."/>
            <person name="Kurokawa K."/>
            <person name="Ohta H."/>
        </authorList>
    </citation>
    <scope>NUCLEOTIDE SEQUENCE [LARGE SCALE GENOMIC DNA]</scope>
    <source>
        <strain evidence="6 7">NIES-2285</strain>
    </source>
</reference>
<feature type="compositionally biased region" description="Basic and acidic residues" evidence="4">
    <location>
        <begin position="510"/>
        <end position="522"/>
    </location>
</feature>
<comment type="similarity">
    <text evidence="2 3">Belongs to the peptidase M14 family.</text>
</comment>
<dbReference type="GO" id="GO:0015631">
    <property type="term" value="F:tubulin binding"/>
    <property type="evidence" value="ECO:0000318"/>
    <property type="project" value="GO_Central"/>
</dbReference>
<dbReference type="EMBL" id="DF236961">
    <property type="protein sequence ID" value="GAQ78409.1"/>
    <property type="molecule type" value="Genomic_DNA"/>
</dbReference>
<dbReference type="PROSITE" id="PS52035">
    <property type="entry name" value="PEPTIDASE_M14"/>
    <property type="match status" value="1"/>
</dbReference>
<dbReference type="Gene3D" id="2.60.40.3120">
    <property type="match status" value="1"/>
</dbReference>
<feature type="region of interest" description="Disordered" evidence="4">
    <location>
        <begin position="1"/>
        <end position="57"/>
    </location>
</feature>
<dbReference type="Gene3D" id="3.40.630.10">
    <property type="entry name" value="Zn peptidases"/>
    <property type="match status" value="1"/>
</dbReference>
<evidence type="ECO:0000256" key="3">
    <source>
        <dbReference type="PROSITE-ProRule" id="PRU01379"/>
    </source>
</evidence>
<feature type="domain" description="Peptidase M14" evidence="5">
    <location>
        <begin position="735"/>
        <end position="1024"/>
    </location>
</feature>
<evidence type="ECO:0000256" key="2">
    <source>
        <dbReference type="ARBA" id="ARBA00005988"/>
    </source>
</evidence>
<proteinExistence type="inferred from homology"/>
<organism evidence="6 7">
    <name type="scientific">Klebsormidium nitens</name>
    <name type="common">Green alga</name>
    <name type="synonym">Ulothrix nitens</name>
    <dbReference type="NCBI Taxonomy" id="105231"/>
    <lineage>
        <taxon>Eukaryota</taxon>
        <taxon>Viridiplantae</taxon>
        <taxon>Streptophyta</taxon>
        <taxon>Klebsormidiophyceae</taxon>
        <taxon>Klebsormidiales</taxon>
        <taxon>Klebsormidiaceae</taxon>
        <taxon>Klebsormidium</taxon>
    </lineage>
</organism>
<gene>
    <name evidence="6" type="ORF">KFL_000120550</name>
</gene>
<feature type="compositionally biased region" description="Pro residues" evidence="4">
    <location>
        <begin position="443"/>
        <end position="454"/>
    </location>
</feature>
<feature type="compositionally biased region" description="Basic residues" evidence="4">
    <location>
        <begin position="1113"/>
        <end position="1124"/>
    </location>
</feature>
<dbReference type="AlphaFoldDB" id="A0A1Y1HMI6"/>
<dbReference type="Pfam" id="PF18027">
    <property type="entry name" value="Pepdidase_M14_N"/>
    <property type="match status" value="1"/>
</dbReference>
<dbReference type="GO" id="GO:0005737">
    <property type="term" value="C:cytoplasm"/>
    <property type="evidence" value="ECO:0000318"/>
    <property type="project" value="GO_Central"/>
</dbReference>
<dbReference type="GO" id="GO:0006508">
    <property type="term" value="P:proteolysis"/>
    <property type="evidence" value="ECO:0007669"/>
    <property type="project" value="InterPro"/>
</dbReference>
<feature type="active site" description="Proton donor/acceptor" evidence="3">
    <location>
        <position position="988"/>
    </location>
</feature>
<dbReference type="GO" id="GO:0015630">
    <property type="term" value="C:microtubule cytoskeleton"/>
    <property type="evidence" value="ECO:0000318"/>
    <property type="project" value="GO_Central"/>
</dbReference>
<feature type="region of interest" description="Disordered" evidence="4">
    <location>
        <begin position="500"/>
        <end position="537"/>
    </location>
</feature>
<dbReference type="Pfam" id="PF00246">
    <property type="entry name" value="Peptidase_M14"/>
    <property type="match status" value="1"/>
</dbReference>
<dbReference type="PANTHER" id="PTHR12756">
    <property type="entry name" value="CYTOSOLIC CARBOXYPEPTIDASE"/>
    <property type="match status" value="1"/>
</dbReference>
<accession>A0A1Y1HMI6</accession>
<dbReference type="STRING" id="105231.A0A1Y1HMI6"/>
<dbReference type="InterPro" id="IPR040626">
    <property type="entry name" value="Pepdidase_M14_N"/>
</dbReference>
<feature type="compositionally biased region" description="Polar residues" evidence="4">
    <location>
        <begin position="104"/>
        <end position="114"/>
    </location>
</feature>